<dbReference type="Proteomes" id="UP000176665">
    <property type="component" value="Unassembled WGS sequence"/>
</dbReference>
<accession>A0A1F5YU35</accession>
<name>A0A1F5YU35_9BACT</name>
<evidence type="ECO:0000313" key="2">
    <source>
        <dbReference type="Proteomes" id="UP000176665"/>
    </source>
</evidence>
<protein>
    <recommendedName>
        <fullName evidence="3">Antitoxin</fullName>
    </recommendedName>
</protein>
<evidence type="ECO:0008006" key="3">
    <source>
        <dbReference type="Google" id="ProtNLM"/>
    </source>
</evidence>
<reference evidence="1 2" key="1">
    <citation type="journal article" date="2016" name="Nat. Commun.">
        <title>Thousands of microbial genomes shed light on interconnected biogeochemical processes in an aquifer system.</title>
        <authorList>
            <person name="Anantharaman K."/>
            <person name="Brown C.T."/>
            <person name="Hug L.A."/>
            <person name="Sharon I."/>
            <person name="Castelle C.J."/>
            <person name="Probst A.J."/>
            <person name="Thomas B.C."/>
            <person name="Singh A."/>
            <person name="Wilkins M.J."/>
            <person name="Karaoz U."/>
            <person name="Brodie E.L."/>
            <person name="Williams K.H."/>
            <person name="Hubbard S.S."/>
            <person name="Banfield J.F."/>
        </authorList>
    </citation>
    <scope>NUCLEOTIDE SEQUENCE [LARGE SCALE GENOMIC DNA]</scope>
</reference>
<comment type="caution">
    <text evidence="1">The sequence shown here is derived from an EMBL/GenBank/DDBJ whole genome shotgun (WGS) entry which is preliminary data.</text>
</comment>
<sequence>MNYITTTELRTKSSSLVQKLLNGEEVTLIHRSKIIGEIVPKEFEQKKPIDPKKFAQALKKLEPKKKVSYKALMKNYDHYMMYRHGPNFS</sequence>
<dbReference type="EMBL" id="MFJA01000013">
    <property type="protein sequence ID" value="OGG03728.1"/>
    <property type="molecule type" value="Genomic_DNA"/>
</dbReference>
<dbReference type="STRING" id="1798371.A2W14_05045"/>
<organism evidence="1 2">
    <name type="scientific">Candidatus Gottesmanbacteria bacterium RBG_16_37_8</name>
    <dbReference type="NCBI Taxonomy" id="1798371"/>
    <lineage>
        <taxon>Bacteria</taxon>
        <taxon>Candidatus Gottesmaniibacteriota</taxon>
    </lineage>
</organism>
<gene>
    <name evidence="1" type="ORF">A2W14_05045</name>
</gene>
<proteinExistence type="predicted"/>
<evidence type="ECO:0000313" key="1">
    <source>
        <dbReference type="EMBL" id="OGG03728.1"/>
    </source>
</evidence>
<dbReference type="AlphaFoldDB" id="A0A1F5YU35"/>